<dbReference type="EMBL" id="BMIN01000002">
    <property type="protein sequence ID" value="GGD01092.1"/>
    <property type="molecule type" value="Genomic_DNA"/>
</dbReference>
<feature type="domain" description="STAS" evidence="2">
    <location>
        <begin position="164"/>
        <end position="278"/>
    </location>
</feature>
<gene>
    <name evidence="3" type="ORF">GCM10011389_05450</name>
</gene>
<dbReference type="Pfam" id="PF01740">
    <property type="entry name" value="STAS"/>
    <property type="match status" value="1"/>
</dbReference>
<dbReference type="CDD" id="cd07041">
    <property type="entry name" value="STAS_RsbR_RsbS_like"/>
    <property type="match status" value="1"/>
</dbReference>
<keyword evidence="1" id="KW-0597">Phosphoprotein</keyword>
<dbReference type="PANTHER" id="PTHR33745:SF3">
    <property type="entry name" value="RSBT CO-ANTAGONIST PROTEIN RSBRC"/>
    <property type="match status" value="1"/>
</dbReference>
<organism evidence="3 4">
    <name type="scientific">Pontibacillus salipaludis</name>
    <dbReference type="NCBI Taxonomy" id="1697394"/>
    <lineage>
        <taxon>Bacteria</taxon>
        <taxon>Bacillati</taxon>
        <taxon>Bacillota</taxon>
        <taxon>Bacilli</taxon>
        <taxon>Bacillales</taxon>
        <taxon>Bacillaceae</taxon>
        <taxon>Pontibacillus</taxon>
    </lineage>
</organism>
<dbReference type="Gene3D" id="3.30.750.24">
    <property type="entry name" value="STAS domain"/>
    <property type="match status" value="1"/>
</dbReference>
<keyword evidence="4" id="KW-1185">Reference proteome</keyword>
<sequence>MTHRHHYSFFQAQLQAHSSLIASDILDLLEKHYPKEYSGLEAKDREQLISFLNKLVGMIGENVVEKGNSIQRATDLGESMGEAVSKREGVLSDYIEKLSLYKEAIWTFVENQTRGRNESFKQLMEIVNRIDTLFNYIVHGFTMAFSKADQRKVNDYEEKYLKLSTPIVPIMDHVAILPIIGEIDEKRANVIIEETLREANELDIDWLVIDLSGVYQVDDLFMSHLEKLLTSLEILGLKPILTGMRPDLSMRAVQMGLVSKTKEDVITKATLKQAVAMLYHQTSKPKQA</sequence>
<accession>A0ABQ1PPX5</accession>
<reference evidence="4" key="1">
    <citation type="journal article" date="2019" name="Int. J. Syst. Evol. Microbiol.">
        <title>The Global Catalogue of Microorganisms (GCM) 10K type strain sequencing project: providing services to taxonomists for standard genome sequencing and annotation.</title>
        <authorList>
            <consortium name="The Broad Institute Genomics Platform"/>
            <consortium name="The Broad Institute Genome Sequencing Center for Infectious Disease"/>
            <person name="Wu L."/>
            <person name="Ma J."/>
        </authorList>
    </citation>
    <scope>NUCLEOTIDE SEQUENCE [LARGE SCALE GENOMIC DNA]</scope>
    <source>
        <strain evidence="4">CGMCC 1.15353</strain>
    </source>
</reference>
<comment type="caution">
    <text evidence="3">The sequence shown here is derived from an EMBL/GenBank/DDBJ whole genome shotgun (WGS) entry which is preliminary data.</text>
</comment>
<dbReference type="InterPro" id="IPR051932">
    <property type="entry name" value="Bact_StressResp_Reg"/>
</dbReference>
<dbReference type="PROSITE" id="PS50801">
    <property type="entry name" value="STAS"/>
    <property type="match status" value="1"/>
</dbReference>
<dbReference type="InterPro" id="IPR036513">
    <property type="entry name" value="STAS_dom_sf"/>
</dbReference>
<dbReference type="Proteomes" id="UP000642571">
    <property type="component" value="Unassembled WGS sequence"/>
</dbReference>
<evidence type="ECO:0000259" key="2">
    <source>
        <dbReference type="PROSITE" id="PS50801"/>
    </source>
</evidence>
<name>A0ABQ1PPX5_9BACI</name>
<dbReference type="RefSeq" id="WP_188650668.1">
    <property type="nucleotide sequence ID" value="NZ_BMIN01000002.1"/>
</dbReference>
<evidence type="ECO:0000313" key="4">
    <source>
        <dbReference type="Proteomes" id="UP000642571"/>
    </source>
</evidence>
<dbReference type="PANTHER" id="PTHR33745">
    <property type="entry name" value="RSBT ANTAGONIST PROTEIN RSBS-RELATED"/>
    <property type="match status" value="1"/>
</dbReference>
<evidence type="ECO:0000256" key="1">
    <source>
        <dbReference type="ARBA" id="ARBA00022553"/>
    </source>
</evidence>
<proteinExistence type="predicted"/>
<evidence type="ECO:0000313" key="3">
    <source>
        <dbReference type="EMBL" id="GGD01092.1"/>
    </source>
</evidence>
<protein>
    <recommendedName>
        <fullName evidence="2">STAS domain-containing protein</fullName>
    </recommendedName>
</protein>
<dbReference type="SUPFAM" id="SSF52091">
    <property type="entry name" value="SpoIIaa-like"/>
    <property type="match status" value="1"/>
</dbReference>
<dbReference type="InterPro" id="IPR002645">
    <property type="entry name" value="STAS_dom"/>
</dbReference>